<dbReference type="EC" id="2.7.4.3" evidence="1"/>
<evidence type="ECO:0000313" key="2">
    <source>
        <dbReference type="Proteomes" id="UP000539052"/>
    </source>
</evidence>
<protein>
    <submittedName>
        <fullName evidence="1">Adenylate kinase</fullName>
        <ecNumber evidence="1">2.7.4.3</ecNumber>
    </submittedName>
</protein>
<evidence type="ECO:0000313" key="1">
    <source>
        <dbReference type="EMBL" id="NNJ33398.1"/>
    </source>
</evidence>
<dbReference type="EMBL" id="JAAOXG010000133">
    <property type="protein sequence ID" value="NNJ33398.1"/>
    <property type="molecule type" value="Genomic_DNA"/>
</dbReference>
<keyword evidence="1" id="KW-0418">Kinase</keyword>
<reference evidence="1 2" key="1">
    <citation type="submission" date="2020-03" db="EMBL/GenBank/DDBJ databases">
        <title>Genome Sequence of industrial isolate, B5A.</title>
        <authorList>
            <person name="Sharma S."/>
            <person name="Patil P.B."/>
            <person name="Korpole S."/>
        </authorList>
    </citation>
    <scope>NUCLEOTIDE SEQUENCE [LARGE SCALE GENOMIC DNA]</scope>
    <source>
        <strain evidence="1 2">PI-S10-B5A</strain>
    </source>
</reference>
<name>A0ABX1W4H1_9FIRM</name>
<feature type="non-terminal residue" evidence="1">
    <location>
        <position position="1"/>
    </location>
</feature>
<proteinExistence type="predicted"/>
<gene>
    <name evidence="1" type="ORF">G9470_27005</name>
</gene>
<dbReference type="GO" id="GO:0004017">
    <property type="term" value="F:AMP kinase activity"/>
    <property type="evidence" value="ECO:0007669"/>
    <property type="project" value="UniProtKB-EC"/>
</dbReference>
<keyword evidence="2" id="KW-1185">Reference proteome</keyword>
<accession>A0ABX1W4H1</accession>
<comment type="caution">
    <text evidence="1">The sequence shown here is derived from an EMBL/GenBank/DDBJ whole genome shotgun (WGS) entry which is preliminary data.</text>
</comment>
<organism evidence="1 2">
    <name type="scientific">Lacrimispora defluvii</name>
    <dbReference type="NCBI Taxonomy" id="2719233"/>
    <lineage>
        <taxon>Bacteria</taxon>
        <taxon>Bacillati</taxon>
        <taxon>Bacillota</taxon>
        <taxon>Clostridia</taxon>
        <taxon>Lachnospirales</taxon>
        <taxon>Lachnospiraceae</taxon>
        <taxon>Lacrimispora</taxon>
    </lineage>
</organism>
<dbReference type="Proteomes" id="UP000539052">
    <property type="component" value="Unassembled WGS sequence"/>
</dbReference>
<keyword evidence="1" id="KW-0808">Transferase</keyword>
<sequence length="26" mass="2820">IISEVNGTESIDEVFGNISNILGRDK</sequence>